<evidence type="ECO:0008006" key="3">
    <source>
        <dbReference type="Google" id="ProtNLM"/>
    </source>
</evidence>
<reference evidence="1 2" key="1">
    <citation type="submission" date="2018-08" db="EMBL/GenBank/DDBJ databases">
        <title>Complete genome sequence of type strain Thalassospira indica MCCC 1A01103T, isolated from isolated from deep seawater of the Indian Ocean.</title>
        <authorList>
            <person name="Liu Y."/>
        </authorList>
    </citation>
    <scope>NUCLEOTIDE SEQUENCE [LARGE SCALE GENOMIC DNA]</scope>
    <source>
        <strain evidence="1 2">PB8BT</strain>
    </source>
</reference>
<organism evidence="1 2">
    <name type="scientific">Thalassospira indica</name>
    <dbReference type="NCBI Taxonomy" id="1891279"/>
    <lineage>
        <taxon>Bacteria</taxon>
        <taxon>Pseudomonadati</taxon>
        <taxon>Pseudomonadota</taxon>
        <taxon>Alphaproteobacteria</taxon>
        <taxon>Rhodospirillales</taxon>
        <taxon>Thalassospiraceae</taxon>
        <taxon>Thalassospira</taxon>
    </lineage>
</organism>
<dbReference type="Proteomes" id="UP000256971">
    <property type="component" value="Chromosome"/>
</dbReference>
<dbReference type="EMBL" id="CP031555">
    <property type="protein sequence ID" value="AXO15718.1"/>
    <property type="molecule type" value="Genomic_DNA"/>
</dbReference>
<keyword evidence="2" id="KW-1185">Reference proteome</keyword>
<protein>
    <recommendedName>
        <fullName evidence="3">Heparinase</fullName>
    </recommendedName>
</protein>
<gene>
    <name evidence="1" type="ORF">DY252_16945</name>
</gene>
<name>A0ABM6Y184_9PROT</name>
<evidence type="ECO:0000313" key="1">
    <source>
        <dbReference type="EMBL" id="AXO15718.1"/>
    </source>
</evidence>
<proteinExistence type="predicted"/>
<evidence type="ECO:0000313" key="2">
    <source>
        <dbReference type="Proteomes" id="UP000256971"/>
    </source>
</evidence>
<sequence>MSLSLGQDTLRLRCQNLAKRIADDLATRQLKTGHFEQPDFYAKAFAVNLWTRIDPVRFGSHIDRALDALRSEPRDKTWHREFIEYALLDTPGLSSDTTTDILRGTKPLCPDVANWQMLGLINRQKRNAGLTTKLLDLVHFTFILFRYWRAPVFIDRPDCFSAQYHAFCTALLSDSPNKRHQRIANRATEILAQLVGSHGFVNLLGRGAGQSFGAACGLYVLLKCGYHNEAEAILHRLEDALVKAGKLPLNLLSPAPLPKNPGPENPQTPGWYSYNRHDDYLAFAGYCLLKASQLPAPKHIRSPAPETTAKNIVSQFSSSYYHAQMTLFGRQIFDVSGAPVIVSGQGKSTHILLPPTGGEQDAPSLYDQASQPLPAVGETEFARFLGARQISDNKLDISFELAGIVGHRTIEFQNARVIISDQTPDYSANELELFRILIDGNIGLTQIAEDTIICRELGIKLTANAPLHMIPQATFSAAGPATRISAKTGQGNCATLTISWGDSDA</sequence>
<accession>A0ABM6Y184</accession>